<accession>A0ABY5LB66</accession>
<dbReference type="Proteomes" id="UP001058533">
    <property type="component" value="Chromosome"/>
</dbReference>
<sequence>MAEADISISKQQTAAQSNRAIYPSLRGKRVLVTGGGSGIGAGLVEGFVAQGADVTFFDIAEADSRALVETLAPAKVRFEHVDLTKIDLLRDTIARLIAEEGAFDILVNNAANDDRHSIDQVDEAYWDNRLSVNLKHMFFSAQAVIPAMRERGGGVIINLGSISWHLALADLTLYQTCKAAIEGMTRSLARELGPDGIRATCVIPGNVRTERQLKWYTPEGEAEIVDAQCLKGRLLPHDIAAMVLFLASDDAALVTGHNYFVDAGWR</sequence>
<gene>
    <name evidence="3" type="ORF">NMP03_08210</name>
</gene>
<reference evidence="3" key="1">
    <citation type="submission" date="2022-07" db="EMBL/GenBank/DDBJ databases">
        <title>Sphingomonas sp. nov., a novel bacterium isolated from the north slope of the Mount Everest.</title>
        <authorList>
            <person name="Cui X."/>
            <person name="Liu Y."/>
        </authorList>
    </citation>
    <scope>NUCLEOTIDE SEQUENCE</scope>
    <source>
        <strain evidence="3">S5-59</strain>
    </source>
</reference>
<evidence type="ECO:0000256" key="2">
    <source>
        <dbReference type="ARBA" id="ARBA00023002"/>
    </source>
</evidence>
<evidence type="ECO:0000256" key="1">
    <source>
        <dbReference type="ARBA" id="ARBA00006484"/>
    </source>
</evidence>
<dbReference type="PRINTS" id="PR00081">
    <property type="entry name" value="GDHRDH"/>
</dbReference>
<dbReference type="PRINTS" id="PR00080">
    <property type="entry name" value="SDRFAMILY"/>
</dbReference>
<proteinExistence type="inferred from homology"/>
<dbReference type="SUPFAM" id="SSF51735">
    <property type="entry name" value="NAD(P)-binding Rossmann-fold domains"/>
    <property type="match status" value="1"/>
</dbReference>
<comment type="similarity">
    <text evidence="1">Belongs to the short-chain dehydrogenases/reductases (SDR) family.</text>
</comment>
<dbReference type="RefSeq" id="WP_256508062.1">
    <property type="nucleotide sequence ID" value="NZ_CP101740.1"/>
</dbReference>
<dbReference type="PANTHER" id="PTHR43639">
    <property type="entry name" value="OXIDOREDUCTASE, SHORT-CHAIN DEHYDROGENASE/REDUCTASE FAMILY (AFU_ORTHOLOGUE AFUA_5G02870)"/>
    <property type="match status" value="1"/>
</dbReference>
<keyword evidence="4" id="KW-1185">Reference proteome</keyword>
<organism evidence="3 4">
    <name type="scientific">Sphingomonas qomolangmaensis</name>
    <dbReference type="NCBI Taxonomy" id="2918765"/>
    <lineage>
        <taxon>Bacteria</taxon>
        <taxon>Pseudomonadati</taxon>
        <taxon>Pseudomonadota</taxon>
        <taxon>Alphaproteobacteria</taxon>
        <taxon>Sphingomonadales</taxon>
        <taxon>Sphingomonadaceae</taxon>
        <taxon>Sphingomonas</taxon>
    </lineage>
</organism>
<evidence type="ECO:0000313" key="3">
    <source>
        <dbReference type="EMBL" id="UUL84230.1"/>
    </source>
</evidence>
<dbReference type="InterPro" id="IPR002347">
    <property type="entry name" value="SDR_fam"/>
</dbReference>
<protein>
    <submittedName>
        <fullName evidence="3">SDR family oxidoreductase</fullName>
    </submittedName>
</protein>
<evidence type="ECO:0000313" key="4">
    <source>
        <dbReference type="Proteomes" id="UP001058533"/>
    </source>
</evidence>
<dbReference type="EMBL" id="CP101740">
    <property type="protein sequence ID" value="UUL84230.1"/>
    <property type="molecule type" value="Genomic_DNA"/>
</dbReference>
<dbReference type="CDD" id="cd05233">
    <property type="entry name" value="SDR_c"/>
    <property type="match status" value="1"/>
</dbReference>
<keyword evidence="2" id="KW-0560">Oxidoreductase</keyword>
<dbReference type="PANTHER" id="PTHR43639:SF1">
    <property type="entry name" value="SHORT-CHAIN DEHYDROGENASE_REDUCTASE FAMILY PROTEIN"/>
    <property type="match status" value="1"/>
</dbReference>
<dbReference type="Gene3D" id="3.40.50.720">
    <property type="entry name" value="NAD(P)-binding Rossmann-like Domain"/>
    <property type="match status" value="1"/>
</dbReference>
<dbReference type="InterPro" id="IPR036291">
    <property type="entry name" value="NAD(P)-bd_dom_sf"/>
</dbReference>
<dbReference type="Pfam" id="PF13561">
    <property type="entry name" value="adh_short_C2"/>
    <property type="match status" value="1"/>
</dbReference>
<name>A0ABY5LB66_9SPHN</name>